<sequence>MFMLEAPARAAPRFLSYRRPRAAGDTHPGDRQMIRNSRSFRNALLLGASLGSLVLAGSAHAQNFGARQGADPAAAATRAAQSAGNRNAAAQAAAQRTRVTLERASRIRAQMDAAQVAARAAALAAQSKVPNGLGKGGLEVANGVALDPALWVGADGPTQSQGTNGRTSVLVNQTRDKAILNWDSFNVGRETDLSFNHHGNTNWVTLNRVVGDSADPSQILGTIKADGSVYILNQNGVIFGGASQINVRNLVAAAATITDQHFRDYGIYARVTQSTASAPPTQVVESFTNAIGDVKVEAGAQIATAAPKSVVEAGGFVMLLGNTVENAGSIRTDRGQTLLAAGDRFLVRAGYGTDTNQRSTTRGNEVQVSVGANSTAGLVANTGVIEARQGDITLAGETVVQGGIAIATTNVNARGTIHLLTSVGEAKAKTSVTLTGDSLTMILPELDSKDRATNAQRDALANPATNVNSWLLAHQGEGNFNFTMADRLDRSRVEIMTGGTVDFQAGSQTIAQGGQIAVFARTKAFVGEGAVLDVSGVRGVAMDMESNNLMVNIQPYEMRDSPDNREVDALKHNDVWVDIRDLVLLPSGTGGHNGDRYYTPGGLLEVGGHLSNVAHSIGEWASVGGSIAFQSGGGVANVRPPDAGQLVIQKGAILDISGGSLDYAGGVVRSTLFMGSDGKLYAAGQAPARVKLTSVGASFMRTHDRWGDAYTELFSTPFSRTLSARWEDGYTVGRDAGAISMSMPTVLMEGTVLADVVVGDRQTQARPDLPITIDKLGTLAGTTARRIDGYKLPQNATPLAGGLYVGNRLDGPTEQVTSPFPNGVTVSAGTDVTSGMTAATTLTPEMVGNVQLSADSINAAKLGALRISGKDVRVDADIAVAAGGSIALQAQSTHVAGNLTAHSGTISIEGLTASCNSICEVIPTPIDLADGVKIDTTGLWVNLLKGGDRRDLAFTKGGDVLINAVQGSVTLGKDSLIDASAGGAVLDLGETQGARGGDVALSVGTLPREAANIMVLDGEIRSYGSGDFAGGTLIVNNGGTPITIGKELFEGGNLLIAGQPLPMDLQLGADALIKAGMVLPYDYSYQITKLAAGETVTGGASADFSGRTLLADWVIPDGAEVYDENFNMFFPGDTLPAGFAMYIGYINLGEGQIVPDMSAVYGDSGLPLAEPITRFITAGTVLESDITLKAGATLKRGWEFAVDLNVVKPLHLDADFFQKGFSNYTVRAGGDLWVGADTTIDVVAPTRRITGASLVVASGAALDDAMTLWTAPMLQEDAANGRFVQRQGASLTLIASGLGPRLTYDPYGALLQDAQPFGELRIGKGATLRVDEGQSIALNSVEGMLIQGRVEAHGGAVNITSSLFENMSRDRPTTLPIRYDSTAALWIDSSAVIDVSGRAHTALDARGLRYANVSKGGSIHIGGDVQRQTDSGVAMGREMTSAYVVVRDGALLDASGASAEIDYQTSGLPERRTSLTLASDGGRIALDSQYGVFLDGTARAHAGGAGALGGELSIQLTTPIISDRGIGKGTEVPDFMRRLREVVVQQEYSNLLSDTIEYGDCITGCWTPGQTVEQSNAANEGVANLVGQARIGVDRIKAGGFDSLSLASDDVVLFDGDVNLALGRNLTLYGALANLDPDAHMSLSAAYVKFAGGGSGWGNTIVAENVGQLALLRRPVAGQGSVTITGGLVDISGISFGVNGSIGLIGNEQLEYDYAASKDIDIVSRSDIRLTGGTVRSMSNVSLTAAQIYPTTGAVAAIYAGVYTYRLPGNTSLYSTIMDGSTVSFHKLAGSTPSMPLSAYGQLTVGADIINQGGVLVAPLGSITLGIGGGNYVPGPEMAAPGQDYWSGESAVSTREVNLLSGSLTSVSGAGLAIPYGSTTDGLSWTLNGASVLTTTPKQGITIVGSLKADAGAVLDLSGGGNPTGAGFTPGRGGSIDILKNPLAALNPAFAGFSHADNKVYAIVPDYKNSAAPTAIDGHAQPVFGQQIVIPEGVPGLKPGTYTLLPAEFALMKGAYRVEMGHATAPGAGQMTTLPGGSFALGVHTDVANLNRRSPQAVDVILTPADAVRKHSQYVETGFEKFLTDLPDGSLFGRPLPLLPRDGKQLTIAVPSVTGEETRSLFSFKGAGKFAAAEGGIGGSLSVVVGNYANTDKQALEILADGTTATQGAAGLYASDLNAVGASLMILGGELRRNVSGPSTDLLATLEIKVGADAFSSGAFNGITVREGATLSAAQILMVSNGSSDLVVEQGATLSTIGKGKPAFDMNGGYTILNNQIAMLAVSNGLLEFQAPSSAGTTGRIVVEDGAALYSEGTLAFSSLGPVALGEQVRYGARYLSLASGAVNIGTSEGLAAAGGQGILPSGILLNQSVLERLMLGDTTKGAPALERLILTGNDSINFYGTVDLDTRANGHQSALQLVLNTPALYGHGDATDVATISAATLVWNGVYGTTGPSYSAQVLAGKPGAPIAGGPGTGQGTLNLVADRIVLGYQDGIPDDGTLPMDRLALGFSAVNLTAGQRIETNHRGTISVYESQAVYGKPGTGGTLNLTTPLLTAKGGSTVGFVAGGAVNLAAPTGWTAPTQRPELPIGGELHFTGATINVDTLVAMPSGRLKLTALSGDVTLGDRARIDMAGQATKFFDETRYSWGGDVELESAAGNVSMATGAVIDLSADYNHAGLLKVTALKGDAVLAGVIKGAARNGTLGENPELRGGAIDIRAGRIADFTGLNQRLNDSGVTYSRNFLVKTGDLSIGNEVKARNVSITADGGSMTVTGKIDASGAKPGSIRLSAKNDLVLTSGASLDAHGTMLHVDAYGAPIEASNRAMVELTSANGTLTLQPGMTIDLSSPDGVSRGRIDLNARRLGANDVAIAAAGTLNIHGAESLSVNAFRTYQPATGVIDQALMDGIHLDSDGFIDAAIGNSALLDRVAGLRAYRDAFHLRPGVELASMAGGDLRVSGDLNLAGYRYASLNPNDQRAINYADPFGGGYGSGEAGVLLVRASGDLSLNGSITDGFGVPARTPDDNGWVLYPGAQGVNDQWIQDYVVPSAVALGAGTQIRPGNVLGYAISVSGFSVGSNVVMGADVALSQDTVLSREWTARADIHLPDGSVIARGTILAAGTELQAGTRLSAGSAMPMEVSAAAMIWPANVELPAAVTLSSTALLKAGDLIPRDTIVALADGTTGIDMLAVDGSMMSMRPVQADGSQGRMWAAAPMLAQGSQSWSMRFVAGADIDSADGRALRAATDLAESGQAGDLILADRHYLNPQAAENPAFSADWLTRMRWTQQFSVVRTGIGSLDLLAGGSYAQYSLFGVYTAGTPSAEIGGTTPDGHNVYNQPRAILAGGGNLANPWIGANFDGYADSIGDYQAWYPEHGGDLTLSVQDQLTGYQTARDVSYLRPGSGSINGWLWRQGGYGASENAPSQLGQDVPTAWWIHFGGYVPNNPQDTNDLNANHNAPLLVGFMGIGTLGGGNLTVSAGSDAGTLASFEGMNGDSTSDGNRASIASTALNFTVASTGRVTDITRVAGFVTGGDLVQTGGGDMTIRIGGALNPVKPRTGAPSDLGGTFTNLRGNIDVLARSIGWLTLAPGDTNVNLNTRGTLALSGVADPGALTQIGGAGTSLGRLDADGNWIRTDGLLSRSSFTLWQDDTAIHLFSGGGSVAPVTLAGGNAARRDNRYWYPAILTATAAGGDVEWSGGICGNDCNSGVPALVLAPSPKGQVEFLAAGTIKGTATVRRDDIGEFSMGMPIALSGMSNSRDLLPNIFRPVWAGEGMSTPEAAPPILAGNGTVGSSIAFQPETAGGRLLDGPKSPALFYAVEGDVRDFSFGMTNWELLSPIYISSGSATIRAGRDIVNLGSALTFGCGIQGPLDCRSTTQIFGGPFLTSGLVVHNDPRDITLISAGRDVIFANMTVAGPGNLILEAGRNVYQGDNGRLSSMGPLFGLTPETRNGGAAITVLTGVGAGGPNYDGFAERYLNPTNRANAEFPLSHVENQGKVAHTYDQELIQWLDARYGFKAANAEAAIAYFDGLEPVERGIFVRQAYYDELKAGGREYNDPEGPRFASYLRGRNAIAALFPEKDAAGKPISYAGDLTMFGGSGVRTLFGGNIELMVAGGQTLVGVGSLVPPATAGVVSMGSGDVDIFSRRSVLLGQSRVFTTFGGNLFIWSAEGDINAGRGSKSTAVFQPPRRVYDNYGVVTLSPPTQNSGAGIATLAPIPEIPAGDVDLIAPLGVIDAGEAGIRVSGNVNLAALQVLNAANIKVQGDARGIPLPPVVNTGALTAASNASTAVLAEAAKVAERTRPQMRTEMPVIINVRLLGFGIEP</sequence>
<dbReference type="InterPro" id="IPR050909">
    <property type="entry name" value="Bact_Autotransporter_VF"/>
</dbReference>
<dbReference type="SUPFAM" id="SSF51126">
    <property type="entry name" value="Pectin lyase-like"/>
    <property type="match status" value="1"/>
</dbReference>
<evidence type="ECO:0000256" key="1">
    <source>
        <dbReference type="ARBA" id="ARBA00004613"/>
    </source>
</evidence>
<dbReference type="Proteomes" id="UP000229081">
    <property type="component" value="Chromosome"/>
</dbReference>
<dbReference type="Gene3D" id="2.160.10.10">
    <property type="entry name" value="Hexapeptide repeat proteins"/>
    <property type="match status" value="1"/>
</dbReference>
<dbReference type="Pfam" id="PF05860">
    <property type="entry name" value="TPS"/>
    <property type="match status" value="1"/>
</dbReference>
<feature type="domain" description="Filamentous haemagglutinin FhaB/tRNA nuclease CdiA-like TPS" evidence="4">
    <location>
        <begin position="147"/>
        <end position="261"/>
    </location>
</feature>
<keyword evidence="6" id="KW-1185">Reference proteome</keyword>
<accession>A0A2K8MNA6</accession>
<organism evidence="5 6">
    <name type="scientific">Sphingomonas psychrotolerans</name>
    <dbReference type="NCBI Taxonomy" id="1327635"/>
    <lineage>
        <taxon>Bacteria</taxon>
        <taxon>Pseudomonadati</taxon>
        <taxon>Pseudomonadota</taxon>
        <taxon>Alphaproteobacteria</taxon>
        <taxon>Sphingomonadales</taxon>
        <taxon>Sphingomonadaceae</taxon>
        <taxon>Sphingomonas</taxon>
    </lineage>
</organism>
<evidence type="ECO:0000259" key="4">
    <source>
        <dbReference type="SMART" id="SM00912"/>
    </source>
</evidence>
<dbReference type="GO" id="GO:0005576">
    <property type="term" value="C:extracellular region"/>
    <property type="evidence" value="ECO:0007669"/>
    <property type="project" value="UniProtKB-SubCell"/>
</dbReference>
<dbReference type="EMBL" id="CP024923">
    <property type="protein sequence ID" value="ATY34206.1"/>
    <property type="molecule type" value="Genomic_DNA"/>
</dbReference>
<proteinExistence type="predicted"/>
<dbReference type="SMART" id="SM00912">
    <property type="entry name" value="Haemagg_act"/>
    <property type="match status" value="1"/>
</dbReference>
<keyword evidence="2" id="KW-0964">Secreted</keyword>
<evidence type="ECO:0000256" key="2">
    <source>
        <dbReference type="ARBA" id="ARBA00022525"/>
    </source>
</evidence>
<dbReference type="NCBIfam" id="TIGR01901">
    <property type="entry name" value="adhes_NPXG"/>
    <property type="match status" value="1"/>
</dbReference>
<dbReference type="SUPFAM" id="SSF51161">
    <property type="entry name" value="Trimeric LpxA-like enzymes"/>
    <property type="match status" value="1"/>
</dbReference>
<dbReference type="InterPro" id="IPR011050">
    <property type="entry name" value="Pectin_lyase_fold/virulence"/>
</dbReference>
<evidence type="ECO:0000256" key="3">
    <source>
        <dbReference type="ARBA" id="ARBA00022729"/>
    </source>
</evidence>
<dbReference type="Pfam" id="PF12545">
    <property type="entry name" value="DUF3739"/>
    <property type="match status" value="1"/>
</dbReference>
<dbReference type="InterPro" id="IPR012334">
    <property type="entry name" value="Pectin_lyas_fold"/>
</dbReference>
<protein>
    <recommendedName>
        <fullName evidence="4">Filamentous haemagglutinin FhaB/tRNA nuclease CdiA-like TPS domain-containing protein</fullName>
    </recommendedName>
</protein>
<evidence type="ECO:0000313" key="6">
    <source>
        <dbReference type="Proteomes" id="UP000229081"/>
    </source>
</evidence>
<keyword evidence="3" id="KW-0732">Signal</keyword>
<dbReference type="InterPro" id="IPR021026">
    <property type="entry name" value="Filamn_hemagglutn_DUF3739"/>
</dbReference>
<dbReference type="KEGG" id="sphc:CVN68_21445"/>
<dbReference type="InterPro" id="IPR008638">
    <property type="entry name" value="FhaB/CdiA-like_TPS"/>
</dbReference>
<dbReference type="PANTHER" id="PTHR12338">
    <property type="entry name" value="AUTOTRANSPORTER"/>
    <property type="match status" value="1"/>
</dbReference>
<gene>
    <name evidence="5" type="ORF">CVN68_21445</name>
</gene>
<comment type="subcellular location">
    <subcellularLocation>
        <location evidence="1">Secreted</location>
    </subcellularLocation>
</comment>
<evidence type="ECO:0000313" key="5">
    <source>
        <dbReference type="EMBL" id="ATY34206.1"/>
    </source>
</evidence>
<dbReference type="Gene3D" id="2.160.20.10">
    <property type="entry name" value="Single-stranded right-handed beta-helix, Pectin lyase-like"/>
    <property type="match status" value="2"/>
</dbReference>
<reference evidence="5 6" key="1">
    <citation type="submission" date="2017-11" db="EMBL/GenBank/DDBJ databases">
        <title>Complete genome sequence of Sphingomonas sp. Strain Cra20, a psychrotolerant potential plant growth promoting rhizobacteria.</title>
        <authorList>
            <person name="Luo Y."/>
        </authorList>
    </citation>
    <scope>NUCLEOTIDE SEQUENCE [LARGE SCALE GENOMIC DNA]</scope>
    <source>
        <strain evidence="5 6">Cra20</strain>
    </source>
</reference>
<dbReference type="PANTHER" id="PTHR12338:SF8">
    <property type="entry name" value="HEME_HEMOPEXIN-BINDING PROTEIN"/>
    <property type="match status" value="1"/>
</dbReference>
<name>A0A2K8MNA6_9SPHN</name>
<dbReference type="InterPro" id="IPR011004">
    <property type="entry name" value="Trimer_LpxA-like_sf"/>
</dbReference>